<evidence type="ECO:0000256" key="1">
    <source>
        <dbReference type="ARBA" id="ARBA00022574"/>
    </source>
</evidence>
<dbReference type="PANTHER" id="PTHR45048">
    <property type="match status" value="1"/>
</dbReference>
<dbReference type="SMART" id="SM00320">
    <property type="entry name" value="WD40"/>
    <property type="match status" value="7"/>
</dbReference>
<feature type="repeat" description="WD" evidence="3">
    <location>
        <begin position="212"/>
        <end position="253"/>
    </location>
</feature>
<dbReference type="InterPro" id="IPR015943">
    <property type="entry name" value="WD40/YVTN_repeat-like_dom_sf"/>
</dbReference>
<dbReference type="InParanoid" id="A0A6J2X0E1"/>
<dbReference type="SUPFAM" id="SSF50998">
    <property type="entry name" value="Quinoprotein alcohol dehydrogenase-like"/>
    <property type="match status" value="1"/>
</dbReference>
<dbReference type="PROSITE" id="PS50082">
    <property type="entry name" value="WD_REPEATS_2"/>
    <property type="match status" value="6"/>
</dbReference>
<feature type="repeat" description="WD" evidence="3">
    <location>
        <begin position="41"/>
        <end position="82"/>
    </location>
</feature>
<dbReference type="PANTHER" id="PTHR45048:SF1">
    <property type="entry name" value="WD REPEAT-CONTAINING PROTEIN 88"/>
    <property type="match status" value="1"/>
</dbReference>
<dbReference type="InterPro" id="IPR019775">
    <property type="entry name" value="WD40_repeat_CS"/>
</dbReference>
<protein>
    <submittedName>
        <fullName evidence="5">WD repeat-containing protein 88-like</fullName>
    </submittedName>
</protein>
<feature type="repeat" description="WD" evidence="3">
    <location>
        <begin position="259"/>
        <end position="294"/>
    </location>
</feature>
<dbReference type="InterPro" id="IPR011047">
    <property type="entry name" value="Quinoprotein_ADH-like_sf"/>
</dbReference>
<gene>
    <name evidence="5" type="primary">LOC115830099</name>
</gene>
<dbReference type="Pfam" id="PF00400">
    <property type="entry name" value="WD40"/>
    <property type="match status" value="6"/>
</dbReference>
<keyword evidence="1 3" id="KW-0853">WD repeat</keyword>
<dbReference type="AlphaFoldDB" id="A0A6J2X0E1"/>
<dbReference type="PROSITE" id="PS00678">
    <property type="entry name" value="WD_REPEATS_1"/>
    <property type="match status" value="6"/>
</dbReference>
<evidence type="ECO:0000256" key="3">
    <source>
        <dbReference type="PROSITE-ProRule" id="PRU00221"/>
    </source>
</evidence>
<dbReference type="CDD" id="cd00200">
    <property type="entry name" value="WD40"/>
    <property type="match status" value="1"/>
</dbReference>
<dbReference type="GeneID" id="115830099"/>
<reference evidence="5" key="1">
    <citation type="submission" date="2025-08" db="UniProtKB">
        <authorList>
            <consortium name="RefSeq"/>
        </authorList>
    </citation>
    <scope>IDENTIFICATION</scope>
</reference>
<keyword evidence="4" id="KW-1185">Reference proteome</keyword>
<keyword evidence="2" id="KW-0677">Repeat</keyword>
<evidence type="ECO:0000313" key="5">
    <source>
        <dbReference type="RefSeq" id="XP_030650004.1"/>
    </source>
</evidence>
<proteinExistence type="predicted"/>
<organism evidence="4 5">
    <name type="scientific">Chanos chanos</name>
    <name type="common">Milkfish</name>
    <name type="synonym">Mugil chanos</name>
    <dbReference type="NCBI Taxonomy" id="29144"/>
    <lineage>
        <taxon>Eukaryota</taxon>
        <taxon>Metazoa</taxon>
        <taxon>Chordata</taxon>
        <taxon>Craniata</taxon>
        <taxon>Vertebrata</taxon>
        <taxon>Euteleostomi</taxon>
        <taxon>Actinopterygii</taxon>
        <taxon>Neopterygii</taxon>
        <taxon>Teleostei</taxon>
        <taxon>Ostariophysi</taxon>
        <taxon>Gonorynchiformes</taxon>
        <taxon>Chanidae</taxon>
        <taxon>Chanos</taxon>
    </lineage>
</organism>
<sequence length="397" mass="44033">MDLSRENIDPLALDDDKEIETVQTASVWEHEALSQIPIKVLRGHTDVVSSCHFCYGDTRILTSSHDKTVIFWDAEKGAQVQLFEGGHKSAITGCSFIPEKNRVITASWDKTLNAWDVETGKILWTSALGGLLTSCSVSADGKFVASSSDSENALYVSCADTGERLFYMKDHHKSTVTSCRFDPQSEHVASVSADKTIKLWDLCSHRTTLTINSTHTNVISNCCFTSNGRHICTASWDRTLQLWDIKEGRLCLRVGMEISKGHTGSVSSCAFSNDDSFLVSGAYDKTVAVWDMKSQCRTLVLKGHLDWVTDVDVSADKNWVASSSKDSTVRLWNVENSEQIPAVIETRRAQRMGFQILKCEECGKPFSISRTDDSDIIKCVFCRLKAPNRSLPAPPCL</sequence>
<feature type="repeat" description="WD" evidence="3">
    <location>
        <begin position="169"/>
        <end position="210"/>
    </location>
</feature>
<feature type="repeat" description="WD" evidence="3">
    <location>
        <begin position="301"/>
        <end position="342"/>
    </location>
</feature>
<evidence type="ECO:0000313" key="4">
    <source>
        <dbReference type="Proteomes" id="UP000504632"/>
    </source>
</evidence>
<dbReference type="OrthoDB" id="538223at2759"/>
<dbReference type="Gene3D" id="2.130.10.10">
    <property type="entry name" value="YVTN repeat-like/Quinoprotein amine dehydrogenase"/>
    <property type="match status" value="3"/>
</dbReference>
<dbReference type="InterPro" id="IPR001680">
    <property type="entry name" value="WD40_rpt"/>
</dbReference>
<dbReference type="InterPro" id="IPR020472">
    <property type="entry name" value="WD40_PAC1"/>
</dbReference>
<evidence type="ECO:0000256" key="2">
    <source>
        <dbReference type="ARBA" id="ARBA00022737"/>
    </source>
</evidence>
<dbReference type="PROSITE" id="PS50294">
    <property type="entry name" value="WD_REPEATS_REGION"/>
    <property type="match status" value="6"/>
</dbReference>
<dbReference type="Proteomes" id="UP000504632">
    <property type="component" value="Chromosome 2"/>
</dbReference>
<dbReference type="RefSeq" id="XP_030650004.1">
    <property type="nucleotide sequence ID" value="XM_030794144.1"/>
</dbReference>
<name>A0A6J2X0E1_CHACN</name>
<feature type="repeat" description="WD" evidence="3">
    <location>
        <begin position="84"/>
        <end position="125"/>
    </location>
</feature>
<accession>A0A6J2X0E1</accession>
<dbReference type="PRINTS" id="PR00320">
    <property type="entry name" value="GPROTEINBRPT"/>
</dbReference>